<dbReference type="EMBL" id="AP024169">
    <property type="protein sequence ID" value="BCN30673.1"/>
    <property type="molecule type" value="Genomic_DNA"/>
</dbReference>
<sequence>MNILVSACLLGIPCRYDGSDKEILDVVNLKEKHNLIPICPEELGGLTTPRDPSEIRDGKVYSKMGIDVTKEFEAGARKILEIAKEYHCELAILKERSPSCGYGKVYDGTFQGKLVDGSGKAAELLAKEGIKVIGESKVKDLSL</sequence>
<gene>
    <name evidence="1" type="ORF">bsdtb5_19680</name>
</gene>
<name>A0A7R7EKZ4_9FIRM</name>
<dbReference type="RefSeq" id="WP_271715875.1">
    <property type="nucleotide sequence ID" value="NZ_AP024169.1"/>
</dbReference>
<dbReference type="InterPro" id="IPR007553">
    <property type="entry name" value="2-thiour_desulf"/>
</dbReference>
<accession>A0A7R7EKZ4</accession>
<evidence type="ECO:0000313" key="2">
    <source>
        <dbReference type="Proteomes" id="UP000595897"/>
    </source>
</evidence>
<dbReference type="PANTHER" id="PTHR30087:SF1">
    <property type="entry name" value="HYPOTHETICAL CYTOSOLIC PROTEIN"/>
    <property type="match status" value="1"/>
</dbReference>
<dbReference type="PANTHER" id="PTHR30087">
    <property type="entry name" value="INNER MEMBRANE PROTEIN"/>
    <property type="match status" value="1"/>
</dbReference>
<dbReference type="KEGG" id="ahb:bsdtb5_19680"/>
<organism evidence="1 2">
    <name type="scientific">Anaeromicropila herbilytica</name>
    <dbReference type="NCBI Taxonomy" id="2785025"/>
    <lineage>
        <taxon>Bacteria</taxon>
        <taxon>Bacillati</taxon>
        <taxon>Bacillota</taxon>
        <taxon>Clostridia</taxon>
        <taxon>Lachnospirales</taxon>
        <taxon>Lachnospiraceae</taxon>
        <taxon>Anaeromicropila</taxon>
    </lineage>
</organism>
<evidence type="ECO:0008006" key="3">
    <source>
        <dbReference type="Google" id="ProtNLM"/>
    </source>
</evidence>
<reference evidence="1 2" key="1">
    <citation type="submission" date="2020-11" db="EMBL/GenBank/DDBJ databases">
        <title>Draft genome sequencing of a Lachnospiraceae strain isolated from anoxic soil subjected to BSD treatment.</title>
        <authorList>
            <person name="Uek A."/>
            <person name="Tonouchi A."/>
        </authorList>
    </citation>
    <scope>NUCLEOTIDE SEQUENCE [LARGE SCALE GENOMIC DNA]</scope>
    <source>
        <strain evidence="1 2">TB5</strain>
    </source>
</reference>
<evidence type="ECO:0000313" key="1">
    <source>
        <dbReference type="EMBL" id="BCN30673.1"/>
    </source>
</evidence>
<protein>
    <recommendedName>
        <fullName evidence="3">Purine-nucleoside phosphorylase</fullName>
    </recommendedName>
</protein>
<keyword evidence="2" id="KW-1185">Reference proteome</keyword>
<dbReference type="Proteomes" id="UP000595897">
    <property type="component" value="Chromosome"/>
</dbReference>
<dbReference type="AlphaFoldDB" id="A0A7R7EKZ4"/>
<dbReference type="Pfam" id="PF04463">
    <property type="entry name" value="2-thiour_desulf"/>
    <property type="match status" value="1"/>
</dbReference>
<proteinExistence type="predicted"/>